<evidence type="ECO:0000259" key="3">
    <source>
        <dbReference type="Pfam" id="PF24883"/>
    </source>
</evidence>
<reference evidence="4 5" key="1">
    <citation type="journal article" date="2024" name="Commun. Biol.">
        <title>Comparative genomic analysis of thermophilic fungi reveals convergent evolutionary adaptations and gene losses.</title>
        <authorList>
            <person name="Steindorff A.S."/>
            <person name="Aguilar-Pontes M.V."/>
            <person name="Robinson A.J."/>
            <person name="Andreopoulos B."/>
            <person name="LaButti K."/>
            <person name="Kuo A."/>
            <person name="Mondo S."/>
            <person name="Riley R."/>
            <person name="Otillar R."/>
            <person name="Haridas S."/>
            <person name="Lipzen A."/>
            <person name="Grimwood J."/>
            <person name="Schmutz J."/>
            <person name="Clum A."/>
            <person name="Reid I.D."/>
            <person name="Moisan M.C."/>
            <person name="Butler G."/>
            <person name="Nguyen T.T.M."/>
            <person name="Dewar K."/>
            <person name="Conant G."/>
            <person name="Drula E."/>
            <person name="Henrissat B."/>
            <person name="Hansel C."/>
            <person name="Singer S."/>
            <person name="Hutchinson M.I."/>
            <person name="de Vries R.P."/>
            <person name="Natvig D.O."/>
            <person name="Powell A.J."/>
            <person name="Tsang A."/>
            <person name="Grigoriev I.V."/>
        </authorList>
    </citation>
    <scope>NUCLEOTIDE SEQUENCE [LARGE SCALE GENOMIC DNA]</scope>
    <source>
        <strain evidence="4 5">CBS 620.91</strain>
    </source>
</reference>
<feature type="compositionally biased region" description="Polar residues" evidence="2">
    <location>
        <begin position="133"/>
        <end position="147"/>
    </location>
</feature>
<gene>
    <name evidence="4" type="ORF">VTJ49DRAFT_5655</name>
</gene>
<evidence type="ECO:0000313" key="5">
    <source>
        <dbReference type="Proteomes" id="UP001583172"/>
    </source>
</evidence>
<dbReference type="InterPro" id="IPR029063">
    <property type="entry name" value="SAM-dependent_MTases_sf"/>
</dbReference>
<accession>A0ABR3VKG0</accession>
<sequence length="1776" mass="197972">MKVREDAIKPTGLTLIYEPDRPIDPVVDIILVHGVGGHPVRSWKCVGHDNTTPTTPKLTSVATTGLPNPGIKRRLTKLPPDAAALRRSNSEPLLRKDQRSLSRSRTNLWKNAAKSSSRLNLKAGSGGGGGIEHSQTAPPQPATLTRSKSVRSLLRKPSTKASQPPPPPQHPPKLTIPFQPPSKPTPWPLPVPTSTSPLEQQSHSQDAYWPLDFLPHSCPNARVFTWGYQALVSDRGPRRPQGDIFAHAGELLVELASFRARMGGGKRQIVWVAHSTGGVVVKEVLRQAEVERDGPLKEVLLSTAAVVFLASPHRGTEICSLGDAIKSMACATMPAVDPEDPALVELCGAASGDAELGRQAFVRLWNGYNFRVKTFQESVIPSYHHPELRAETTIRRMASFLGDPREGAETICALHDDIGRFGSSEDQGYQALIKTLTLFIANEEARHHVLTSKEQGCLTALRTPLPPLPLTTPSSATPYPGTHLWLYSLPDFQAWHYRTGSAAHKVLWIRGESGCGKSLLLRSLKKRLERQWTPAGAVFIFATADGPSVYIPNHEGDPAGVYRSLLAQLFLLDPGLREKLLALHERLRSEGETFTDERAVSFFADEYIHPKPGQRISTPARRTFIFVQIADDACPGYVHEVVHRLAQLAANSDFSVCVVSGYNPQLLGEEENVISVPVHLRNADDVMRYVDLNLIAEWEGRDKTVRRVAGKAGGVFLWAEIVVNILNAAIMEGATREMVEYTLDEVPSGDLHGLYEWMLSTLNDRERAEAMVLFQWVMFAAESMRLNDLFMAVRLTEPDVFGMYRRMGPRMALDVGLPISLRELRRLRNSEIQSDTPGQFHAWLRARSIGLLELRPESPSIRRGTTPHEPLGLQRVWPIHATVRTFFLSGCGFACLAKGNQNISASLPLAEFVDITHYALLRACLTYLNLRDFEAIGHGARRRRKATAFSPTGTDSHTSSLPSPTSPQASYSSDNNWTKANGLSTTQRDLLMASYSFLRYAVTRLLYHLLSPGPFRYFLPQAPLFTALAARRFRLWKRWTSLLGTEEVEAILARFAGTSTHTSGVSIHKNVSMTTLIETEADLATARLLSPVYGARFRLERVLRKVAQLAASESYAAKRWGSIMEEPLTPVVASPVVLPVIPQPVGVEEHHQSWDEGVYHQQLQPASRALRAVAHSQRATLAAASKLPNIRPEGNEIAQVLYDTGAWAGISRTGKGSRKRKGTNQDRHRVNIVSQDLCDDVIKYIGKTLERHRGCDLIDIFPGIGIWSKTLSDVLSPRSHLLLEPDVDFYRPFLRPLLERPGTKLLPESGIVWEQLSQVLNPTHLPHQTERRYTPQETPERNDTLLVTLNLGMFPQRRFRNFESLASLVIYQLLSSIRPGALFQKYGLVRMLIWAENGEKDPLLPRTAQRRRKLALDAELSTDYVCEIAGWGIDKTGWSRGSSWYRREQSIDLESIRLALARMREGGFSLPPGREPDHVLDYLAREKAGTLSKDPMGTTYVSQKSYRAEIEELQAAMERGEFTKKDPEFKKLQMKQIMLRGRQKRWNRVLEAVQVYIAAMDKWRKAAETGDAALRAEAEKLFEEWSSRVPSFDNSLSSELGVYRDNLHVVRQDPPVMNWDRRFVEPMTVQPEEFFPPVPLCLLDVQPKAAAPVFRDMGPGSTRGGDIFDLVARHLIGRHADGVQRSLNLMLPGAGDGVLPHCPSLTDPLKWGVPVTGPGAITARCLNEQQLVEIAEGWLKWPFRPEYGELVSKSMMEDNTEETDEVMGNQGGGGAE</sequence>
<feature type="compositionally biased region" description="Low complexity" evidence="2">
    <location>
        <begin position="954"/>
        <end position="970"/>
    </location>
</feature>
<feature type="region of interest" description="Disordered" evidence="2">
    <location>
        <begin position="944"/>
        <end position="974"/>
    </location>
</feature>
<feature type="compositionally biased region" description="Polar residues" evidence="2">
    <location>
        <begin position="192"/>
        <end position="201"/>
    </location>
</feature>
<dbReference type="InterPro" id="IPR029058">
    <property type="entry name" value="AB_hydrolase_fold"/>
</dbReference>
<feature type="region of interest" description="Disordered" evidence="2">
    <location>
        <begin position="87"/>
        <end position="201"/>
    </location>
</feature>
<feature type="region of interest" description="Disordered" evidence="2">
    <location>
        <begin position="1757"/>
        <end position="1776"/>
    </location>
</feature>
<organism evidence="4 5">
    <name type="scientific">Humicola insolens</name>
    <name type="common">Soft-rot fungus</name>
    <dbReference type="NCBI Taxonomy" id="85995"/>
    <lineage>
        <taxon>Eukaryota</taxon>
        <taxon>Fungi</taxon>
        <taxon>Dikarya</taxon>
        <taxon>Ascomycota</taxon>
        <taxon>Pezizomycotina</taxon>
        <taxon>Sordariomycetes</taxon>
        <taxon>Sordariomycetidae</taxon>
        <taxon>Sordariales</taxon>
        <taxon>Chaetomiaceae</taxon>
        <taxon>Mycothermus</taxon>
    </lineage>
</organism>
<dbReference type="InterPro" id="IPR056884">
    <property type="entry name" value="NPHP3-like_N"/>
</dbReference>
<proteinExistence type="predicted"/>
<protein>
    <recommendedName>
        <fullName evidence="3">Nephrocystin 3-like N-terminal domain-containing protein</fullName>
    </recommendedName>
</protein>
<feature type="domain" description="Nephrocystin 3-like N-terminal" evidence="3">
    <location>
        <begin position="481"/>
        <end position="590"/>
    </location>
</feature>
<evidence type="ECO:0000256" key="1">
    <source>
        <dbReference type="ARBA" id="ARBA00022737"/>
    </source>
</evidence>
<keyword evidence="5" id="KW-1185">Reference proteome</keyword>
<dbReference type="Gene3D" id="1.10.8.100">
    <property type="entry name" value="Ribosomal RNA adenine dimethylase-like, domain 2"/>
    <property type="match status" value="1"/>
</dbReference>
<keyword evidence="1" id="KW-0677">Repeat</keyword>
<dbReference type="InterPro" id="IPR023165">
    <property type="entry name" value="rRNA_Ade_diMease-like_C"/>
</dbReference>
<dbReference type="Gene3D" id="3.40.50.1820">
    <property type="entry name" value="alpha/beta hydrolase"/>
    <property type="match status" value="1"/>
</dbReference>
<feature type="compositionally biased region" description="Polar residues" evidence="2">
    <location>
        <begin position="101"/>
        <end position="119"/>
    </location>
</feature>
<dbReference type="EMBL" id="JAZGSY010000048">
    <property type="protein sequence ID" value="KAL1842270.1"/>
    <property type="molecule type" value="Genomic_DNA"/>
</dbReference>
<dbReference type="Proteomes" id="UP001583172">
    <property type="component" value="Unassembled WGS sequence"/>
</dbReference>
<evidence type="ECO:0000313" key="4">
    <source>
        <dbReference type="EMBL" id="KAL1842270.1"/>
    </source>
</evidence>
<dbReference type="Gene3D" id="3.40.50.150">
    <property type="entry name" value="Vaccinia Virus protein VP39"/>
    <property type="match status" value="1"/>
</dbReference>
<dbReference type="Pfam" id="PF24883">
    <property type="entry name" value="NPHP3_N"/>
    <property type="match status" value="1"/>
</dbReference>
<comment type="caution">
    <text evidence="4">The sequence shown here is derived from an EMBL/GenBank/DDBJ whole genome shotgun (WGS) entry which is preliminary data.</text>
</comment>
<evidence type="ECO:0000256" key="2">
    <source>
        <dbReference type="SAM" id="MobiDB-lite"/>
    </source>
</evidence>
<dbReference type="PANTHER" id="PTHR10039">
    <property type="entry name" value="AMELOGENIN"/>
    <property type="match status" value="1"/>
</dbReference>
<dbReference type="PANTHER" id="PTHR10039:SF5">
    <property type="entry name" value="NACHT DOMAIN-CONTAINING PROTEIN"/>
    <property type="match status" value="1"/>
</dbReference>
<feature type="compositionally biased region" description="Pro residues" evidence="2">
    <location>
        <begin position="178"/>
        <end position="191"/>
    </location>
</feature>
<name>A0ABR3VKG0_HUMIN</name>
<dbReference type="SUPFAM" id="SSF53474">
    <property type="entry name" value="alpha/beta-Hydrolases"/>
    <property type="match status" value="1"/>
</dbReference>